<gene>
    <name evidence="11" type="ORF">ACG00Y_00590</name>
</gene>
<reference evidence="11 12" key="1">
    <citation type="submission" date="2024-08" db="EMBL/GenBank/DDBJ databases">
        <authorList>
            <person name="Lu H."/>
        </authorList>
    </citation>
    <scope>NUCLEOTIDE SEQUENCE [LARGE SCALE GENOMIC DNA]</scope>
    <source>
        <strain evidence="11 12">LYH14W</strain>
    </source>
</reference>
<evidence type="ECO:0000259" key="8">
    <source>
        <dbReference type="Pfam" id="PF00924"/>
    </source>
</evidence>
<evidence type="ECO:0000313" key="12">
    <source>
        <dbReference type="Proteomes" id="UP001606210"/>
    </source>
</evidence>
<keyword evidence="12" id="KW-1185">Reference proteome</keyword>
<dbReference type="Pfam" id="PF00924">
    <property type="entry name" value="MS_channel_2nd"/>
    <property type="match status" value="1"/>
</dbReference>
<proteinExistence type="inferred from homology"/>
<keyword evidence="4 7" id="KW-0812">Transmembrane</keyword>
<feature type="transmembrane region" description="Helical" evidence="7">
    <location>
        <begin position="16"/>
        <end position="37"/>
    </location>
</feature>
<dbReference type="InterPro" id="IPR006685">
    <property type="entry name" value="MscS_channel_2nd"/>
</dbReference>
<evidence type="ECO:0000256" key="7">
    <source>
        <dbReference type="SAM" id="Phobius"/>
    </source>
</evidence>
<evidence type="ECO:0000256" key="6">
    <source>
        <dbReference type="ARBA" id="ARBA00023136"/>
    </source>
</evidence>
<dbReference type="EMBL" id="JBIGHV010000001">
    <property type="protein sequence ID" value="MFG6428387.1"/>
    <property type="molecule type" value="Genomic_DNA"/>
</dbReference>
<feature type="domain" description="Mechanosensitive ion channel MscS C-terminal" evidence="9">
    <location>
        <begin position="253"/>
        <end position="337"/>
    </location>
</feature>
<protein>
    <submittedName>
        <fullName evidence="11">Mechanosensitive ion channel family protein</fullName>
    </submittedName>
</protein>
<dbReference type="Pfam" id="PF21082">
    <property type="entry name" value="MS_channel_3rd"/>
    <property type="match status" value="1"/>
</dbReference>
<name>A0ABW7EVN0_9BURK</name>
<feature type="transmembrane region" description="Helical" evidence="7">
    <location>
        <begin position="94"/>
        <end position="113"/>
    </location>
</feature>
<dbReference type="InterPro" id="IPR049278">
    <property type="entry name" value="MS_channel_C"/>
</dbReference>
<evidence type="ECO:0000256" key="3">
    <source>
        <dbReference type="ARBA" id="ARBA00022475"/>
    </source>
</evidence>
<dbReference type="Gene3D" id="2.30.30.60">
    <property type="match status" value="1"/>
</dbReference>
<feature type="domain" description="Mechanosensitive ion channel transmembrane helices 2/3" evidence="10">
    <location>
        <begin position="139"/>
        <end position="179"/>
    </location>
</feature>
<feature type="domain" description="Mechanosensitive ion channel MscS" evidence="8">
    <location>
        <begin position="180"/>
        <end position="247"/>
    </location>
</feature>
<dbReference type="InterPro" id="IPR011014">
    <property type="entry name" value="MscS_channel_TM-2"/>
</dbReference>
<keyword evidence="3" id="KW-1003">Cell membrane</keyword>
<dbReference type="InterPro" id="IPR023408">
    <property type="entry name" value="MscS_beta-dom_sf"/>
</dbReference>
<evidence type="ECO:0000256" key="5">
    <source>
        <dbReference type="ARBA" id="ARBA00022989"/>
    </source>
</evidence>
<feature type="transmembrane region" description="Helical" evidence="7">
    <location>
        <begin position="65"/>
        <end position="82"/>
    </location>
</feature>
<dbReference type="InterPro" id="IPR010920">
    <property type="entry name" value="LSM_dom_sf"/>
</dbReference>
<sequence>MTFLATPWFGVPVAEIGIASGVALAAYLGMSLVLRFAHRRLRQLAQHTTNRADDMLVEVLESTRPWLIALAALLIGVGTLSLSDRWDLRVGQLWFAVLALQLGLWSNTAVTVGRRSHVAVQEPGVASPAGAAATLLSWALRVLIWTVVLLAVLSNVGVNITAFVASLGVGGIAVALAAQNILGDLFASVAIALDKPFEVGDFIVLGSVSGTVERVGVKTTRIRSLGGEQVVMSNTELLKQTVSNYKRLRERRIVFGFGVTYGTTPAQAEAIPGAVRRVVEASERLRFDRAHFKAFGESSLDYEVVYHVLNADYGTYMDEQQRVNLALMRELSELGVDFAFPTRTVVMAAST</sequence>
<feature type="transmembrane region" description="Helical" evidence="7">
    <location>
        <begin position="158"/>
        <end position="178"/>
    </location>
</feature>
<dbReference type="Pfam" id="PF21088">
    <property type="entry name" value="MS_channel_1st"/>
    <property type="match status" value="1"/>
</dbReference>
<accession>A0ABW7EVN0</accession>
<evidence type="ECO:0000313" key="11">
    <source>
        <dbReference type="EMBL" id="MFG6428387.1"/>
    </source>
</evidence>
<organism evidence="11 12">
    <name type="scientific">Pelomonas parva</name>
    <dbReference type="NCBI Taxonomy" id="3299032"/>
    <lineage>
        <taxon>Bacteria</taxon>
        <taxon>Pseudomonadati</taxon>
        <taxon>Pseudomonadota</taxon>
        <taxon>Betaproteobacteria</taxon>
        <taxon>Burkholderiales</taxon>
        <taxon>Sphaerotilaceae</taxon>
        <taxon>Roseateles</taxon>
    </lineage>
</organism>
<dbReference type="InterPro" id="IPR049142">
    <property type="entry name" value="MS_channel_1st"/>
</dbReference>
<dbReference type="SUPFAM" id="SSF82689">
    <property type="entry name" value="Mechanosensitive channel protein MscS (YggB), C-terminal domain"/>
    <property type="match status" value="1"/>
</dbReference>
<comment type="similarity">
    <text evidence="2">Belongs to the MscS (TC 1.A.23) family.</text>
</comment>
<dbReference type="Gene3D" id="1.10.287.1260">
    <property type="match status" value="1"/>
</dbReference>
<evidence type="ECO:0000259" key="9">
    <source>
        <dbReference type="Pfam" id="PF21082"/>
    </source>
</evidence>
<dbReference type="RefSeq" id="WP_394475318.1">
    <property type="nucleotide sequence ID" value="NZ_JBIGHV010000001.1"/>
</dbReference>
<comment type="caution">
    <text evidence="11">The sequence shown here is derived from an EMBL/GenBank/DDBJ whole genome shotgun (WGS) entry which is preliminary data.</text>
</comment>
<dbReference type="PANTHER" id="PTHR30566:SF25">
    <property type="entry name" value="INNER MEMBRANE PROTEIN"/>
    <property type="match status" value="1"/>
</dbReference>
<comment type="subcellular location">
    <subcellularLocation>
        <location evidence="1">Cell membrane</location>
        <topology evidence="1">Multi-pass membrane protein</topology>
    </subcellularLocation>
</comment>
<dbReference type="PANTHER" id="PTHR30566">
    <property type="entry name" value="YNAI-RELATED MECHANOSENSITIVE ION CHANNEL"/>
    <property type="match status" value="1"/>
</dbReference>
<evidence type="ECO:0000256" key="2">
    <source>
        <dbReference type="ARBA" id="ARBA00008017"/>
    </source>
</evidence>
<keyword evidence="6 7" id="KW-0472">Membrane</keyword>
<dbReference type="SUPFAM" id="SSF50182">
    <property type="entry name" value="Sm-like ribonucleoproteins"/>
    <property type="match status" value="1"/>
</dbReference>
<dbReference type="Gene3D" id="3.30.70.100">
    <property type="match status" value="1"/>
</dbReference>
<evidence type="ECO:0000259" key="10">
    <source>
        <dbReference type="Pfam" id="PF21088"/>
    </source>
</evidence>
<dbReference type="SUPFAM" id="SSF82861">
    <property type="entry name" value="Mechanosensitive channel protein MscS (YggB), transmembrane region"/>
    <property type="match status" value="1"/>
</dbReference>
<feature type="transmembrane region" description="Helical" evidence="7">
    <location>
        <begin position="125"/>
        <end position="152"/>
    </location>
</feature>
<dbReference type="Proteomes" id="UP001606210">
    <property type="component" value="Unassembled WGS sequence"/>
</dbReference>
<keyword evidence="5 7" id="KW-1133">Transmembrane helix</keyword>
<dbReference type="InterPro" id="IPR011066">
    <property type="entry name" value="MscS_channel_C_sf"/>
</dbReference>
<evidence type="ECO:0000256" key="1">
    <source>
        <dbReference type="ARBA" id="ARBA00004651"/>
    </source>
</evidence>
<evidence type="ECO:0000256" key="4">
    <source>
        <dbReference type="ARBA" id="ARBA00022692"/>
    </source>
</evidence>